<evidence type="ECO:0000313" key="4">
    <source>
        <dbReference type="Proteomes" id="UP000015102"/>
    </source>
</evidence>
<keyword evidence="4" id="KW-1185">Reference proteome</keyword>
<evidence type="ECO:0008006" key="5">
    <source>
        <dbReference type="Google" id="ProtNLM"/>
    </source>
</evidence>
<dbReference type="Pfam" id="PF03137">
    <property type="entry name" value="OATP"/>
    <property type="match status" value="1"/>
</dbReference>
<feature type="region of interest" description="Disordered" evidence="1">
    <location>
        <begin position="1"/>
        <end position="20"/>
    </location>
</feature>
<evidence type="ECO:0000313" key="3">
    <source>
        <dbReference type="EnsemblMetazoa" id="MESCA008944-PA"/>
    </source>
</evidence>
<dbReference type="GO" id="GO:0016323">
    <property type="term" value="C:basolateral plasma membrane"/>
    <property type="evidence" value="ECO:0007669"/>
    <property type="project" value="TreeGrafter"/>
</dbReference>
<evidence type="ECO:0000256" key="2">
    <source>
        <dbReference type="SAM" id="Phobius"/>
    </source>
</evidence>
<dbReference type="PANTHER" id="PTHR11388:SF142">
    <property type="entry name" value="SOLUTE CARRIER ORGANIC ANION TRANSPORTER FAMILY MEMBER 5A1"/>
    <property type="match status" value="1"/>
</dbReference>
<reference evidence="4" key="1">
    <citation type="submission" date="2013-02" db="EMBL/GenBank/DDBJ databases">
        <authorList>
            <person name="Hughes D."/>
        </authorList>
    </citation>
    <scope>NUCLEOTIDE SEQUENCE</scope>
    <source>
        <strain>Durham</strain>
        <strain evidence="4">NC isolate 2 -- Noor lab</strain>
    </source>
</reference>
<dbReference type="GO" id="GO:0015347">
    <property type="term" value="F:sodium-independent organic anion transmembrane transporter activity"/>
    <property type="evidence" value="ECO:0007669"/>
    <property type="project" value="TreeGrafter"/>
</dbReference>
<dbReference type="EnsemblMetazoa" id="MESCA008944-RA">
    <property type="protein sequence ID" value="MESCA008944-PA"/>
    <property type="gene ID" value="MESCA008944"/>
</dbReference>
<proteinExistence type="predicted"/>
<reference evidence="3" key="2">
    <citation type="submission" date="2015-06" db="UniProtKB">
        <authorList>
            <consortium name="EnsemblMetazoa"/>
        </authorList>
    </citation>
    <scope>IDENTIFICATION</scope>
</reference>
<keyword evidence="2" id="KW-1133">Transmembrane helix</keyword>
<dbReference type="EMBL" id="CAQQ02387876">
    <property type="status" value="NOT_ANNOTATED_CDS"/>
    <property type="molecule type" value="Genomic_DNA"/>
</dbReference>
<dbReference type="HOGENOM" id="CLU_2212929_0_0_1"/>
<keyword evidence="2" id="KW-0472">Membrane</keyword>
<protein>
    <recommendedName>
        <fullName evidence="5">Major facilitator superfamily (MFS) profile domain-containing protein</fullName>
    </recommendedName>
</protein>
<name>T1GYL2_MEGSC</name>
<accession>T1GYL2</accession>
<dbReference type="PANTHER" id="PTHR11388">
    <property type="entry name" value="ORGANIC ANION TRANSPORTER"/>
    <property type="match status" value="1"/>
</dbReference>
<dbReference type="GO" id="GO:0043252">
    <property type="term" value="P:sodium-independent organic anion transport"/>
    <property type="evidence" value="ECO:0007669"/>
    <property type="project" value="TreeGrafter"/>
</dbReference>
<dbReference type="Proteomes" id="UP000015102">
    <property type="component" value="Unassembled WGS sequence"/>
</dbReference>
<evidence type="ECO:0000256" key="1">
    <source>
        <dbReference type="SAM" id="MobiDB-lite"/>
    </source>
</evidence>
<organism evidence="3 4">
    <name type="scientific">Megaselia scalaris</name>
    <name type="common">Humpbacked fly</name>
    <name type="synonym">Phora scalaris</name>
    <dbReference type="NCBI Taxonomy" id="36166"/>
    <lineage>
        <taxon>Eukaryota</taxon>
        <taxon>Metazoa</taxon>
        <taxon>Ecdysozoa</taxon>
        <taxon>Arthropoda</taxon>
        <taxon>Hexapoda</taxon>
        <taxon>Insecta</taxon>
        <taxon>Pterygota</taxon>
        <taxon>Neoptera</taxon>
        <taxon>Endopterygota</taxon>
        <taxon>Diptera</taxon>
        <taxon>Brachycera</taxon>
        <taxon>Muscomorpha</taxon>
        <taxon>Platypezoidea</taxon>
        <taxon>Phoridae</taxon>
        <taxon>Megaseliini</taxon>
        <taxon>Megaselia</taxon>
    </lineage>
</organism>
<dbReference type="STRING" id="36166.T1GYL2"/>
<dbReference type="InterPro" id="IPR004156">
    <property type="entry name" value="OATP"/>
</dbReference>
<dbReference type="AlphaFoldDB" id="T1GYL2"/>
<keyword evidence="2" id="KW-0812">Transmembrane</keyword>
<sequence>MDFKSTKSQNNTDASYQKSQCDSERTITIHSQSEDCGVFNCHPSSLQKFARINVFVFLLSILLLIQQALSSGYINSVITTIEKRFDISSSYSGIITSSFEIGNLLRV</sequence>
<feature type="transmembrane region" description="Helical" evidence="2">
    <location>
        <begin position="54"/>
        <end position="74"/>
    </location>
</feature>